<feature type="domain" description="CBS" evidence="6">
    <location>
        <begin position="243"/>
        <end position="305"/>
    </location>
</feature>
<organism evidence="7 8">
    <name type="scientific">Jaminaea rosea</name>
    <dbReference type="NCBI Taxonomy" id="1569628"/>
    <lineage>
        <taxon>Eukaryota</taxon>
        <taxon>Fungi</taxon>
        <taxon>Dikarya</taxon>
        <taxon>Basidiomycota</taxon>
        <taxon>Ustilaginomycotina</taxon>
        <taxon>Exobasidiomycetes</taxon>
        <taxon>Microstromatales</taxon>
        <taxon>Microstromatales incertae sedis</taxon>
        <taxon>Jaminaea</taxon>
    </lineage>
</organism>
<dbReference type="PANTHER" id="PTHR13780:SF35">
    <property type="entry name" value="LD22662P"/>
    <property type="match status" value="1"/>
</dbReference>
<feature type="region of interest" description="Disordered" evidence="5">
    <location>
        <begin position="1"/>
        <end position="33"/>
    </location>
</feature>
<name>A0A316UTP8_9BASI</name>
<dbReference type="GO" id="GO:0019887">
    <property type="term" value="F:protein kinase regulator activity"/>
    <property type="evidence" value="ECO:0007669"/>
    <property type="project" value="TreeGrafter"/>
</dbReference>
<keyword evidence="3 4" id="KW-0129">CBS domain</keyword>
<protein>
    <submittedName>
        <fullName evidence="7">CBS-domain-containing protein</fullName>
    </submittedName>
</protein>
<dbReference type="GO" id="GO:0005737">
    <property type="term" value="C:cytoplasm"/>
    <property type="evidence" value="ECO:0007669"/>
    <property type="project" value="TreeGrafter"/>
</dbReference>
<feature type="compositionally biased region" description="Low complexity" evidence="5">
    <location>
        <begin position="231"/>
        <end position="245"/>
    </location>
</feature>
<dbReference type="GO" id="GO:0016208">
    <property type="term" value="F:AMP binding"/>
    <property type="evidence" value="ECO:0007669"/>
    <property type="project" value="TreeGrafter"/>
</dbReference>
<keyword evidence="2" id="KW-0677">Repeat</keyword>
<feature type="compositionally biased region" description="Low complexity" evidence="5">
    <location>
        <begin position="10"/>
        <end position="23"/>
    </location>
</feature>
<dbReference type="InterPro" id="IPR050511">
    <property type="entry name" value="AMPK_gamma/SDS23_families"/>
</dbReference>
<evidence type="ECO:0000256" key="2">
    <source>
        <dbReference type="ARBA" id="ARBA00022737"/>
    </source>
</evidence>
<accession>A0A316UTP8</accession>
<dbReference type="PROSITE" id="PS51371">
    <property type="entry name" value="CBS"/>
    <property type="match status" value="3"/>
</dbReference>
<dbReference type="OrthoDB" id="286637at2759"/>
<feature type="compositionally biased region" description="Basic and acidic residues" evidence="5">
    <location>
        <begin position="417"/>
        <end position="429"/>
    </location>
</feature>
<comment type="similarity">
    <text evidence="1">Belongs to the 5'-AMP-activated protein kinase gamma subunit family.</text>
</comment>
<evidence type="ECO:0000313" key="8">
    <source>
        <dbReference type="Proteomes" id="UP000245884"/>
    </source>
</evidence>
<evidence type="ECO:0000256" key="3">
    <source>
        <dbReference type="ARBA" id="ARBA00023122"/>
    </source>
</evidence>
<dbReference type="STRING" id="1569628.A0A316UTP8"/>
<evidence type="ECO:0000259" key="6">
    <source>
        <dbReference type="PROSITE" id="PS51371"/>
    </source>
</evidence>
<evidence type="ECO:0000256" key="4">
    <source>
        <dbReference type="PROSITE-ProRule" id="PRU00703"/>
    </source>
</evidence>
<dbReference type="Gene3D" id="3.10.580.10">
    <property type="entry name" value="CBS-domain"/>
    <property type="match status" value="2"/>
</dbReference>
<sequence>MASSIAAGNSRSVRSASTRASASHTNRPRRPRDRHALALESIRHFLKARSTYDVLPVSFRLIVLDTQLVVGPALDVISVKPGFAGMLTVNDIIHLIQYYYHHSSYETAKAEVESFRLEGLRDIEAKLAVPPPPLLSCHPLRPLFEACQLLMKTHARRLPLLDHDEQTGIETVVSVLTQYRVLKFIAMNCRETASLHRSLRYLDLGTFVASVKTGPASLSTSLPNPTPGPTSIPRTTSPSSPSTNPHHPLYTATLNTTVFDVVHMFSEHGISAVPILDEEGYAVDMYESVDVITLVRSGAYQSLDLTIRQALERRPADFPGVYACSPEDSVANIFALLRKKRVHRLLIVEPDEEPEDAAPLPTRGRLVGILALSDLLRHIIGMDATADTSLGSSAVADETVVETPMMEHMPSLAASAERVKREGAEVKEGQEDDGMEP</sequence>
<dbReference type="SMART" id="SM00116">
    <property type="entry name" value="CBS"/>
    <property type="match status" value="3"/>
</dbReference>
<dbReference type="InterPro" id="IPR000644">
    <property type="entry name" value="CBS_dom"/>
</dbReference>
<feature type="domain" description="CBS" evidence="6">
    <location>
        <begin position="130"/>
        <end position="192"/>
    </location>
</feature>
<dbReference type="Pfam" id="PF00571">
    <property type="entry name" value="CBS"/>
    <property type="match status" value="2"/>
</dbReference>
<dbReference type="InterPro" id="IPR046342">
    <property type="entry name" value="CBS_dom_sf"/>
</dbReference>
<reference evidence="7 8" key="1">
    <citation type="journal article" date="2018" name="Mol. Biol. Evol.">
        <title>Broad Genomic Sampling Reveals a Smut Pathogenic Ancestry of the Fungal Clade Ustilaginomycotina.</title>
        <authorList>
            <person name="Kijpornyongpan T."/>
            <person name="Mondo S.J."/>
            <person name="Barry K."/>
            <person name="Sandor L."/>
            <person name="Lee J."/>
            <person name="Lipzen A."/>
            <person name="Pangilinan J."/>
            <person name="LaButti K."/>
            <person name="Hainaut M."/>
            <person name="Henrissat B."/>
            <person name="Grigoriev I.V."/>
            <person name="Spatafora J.W."/>
            <person name="Aime M.C."/>
        </authorList>
    </citation>
    <scope>NUCLEOTIDE SEQUENCE [LARGE SCALE GENOMIC DNA]</scope>
    <source>
        <strain evidence="7 8">MCA 5214</strain>
    </source>
</reference>
<proteinExistence type="inferred from homology"/>
<feature type="domain" description="CBS" evidence="6">
    <location>
        <begin position="317"/>
        <end position="388"/>
    </location>
</feature>
<dbReference type="GO" id="GO:0019901">
    <property type="term" value="F:protein kinase binding"/>
    <property type="evidence" value="ECO:0007669"/>
    <property type="project" value="TreeGrafter"/>
</dbReference>
<dbReference type="GO" id="GO:0005634">
    <property type="term" value="C:nucleus"/>
    <property type="evidence" value="ECO:0007669"/>
    <property type="project" value="TreeGrafter"/>
</dbReference>
<dbReference type="AlphaFoldDB" id="A0A316UTP8"/>
<feature type="region of interest" description="Disordered" evidence="5">
    <location>
        <begin position="215"/>
        <end position="248"/>
    </location>
</feature>
<evidence type="ECO:0000256" key="1">
    <source>
        <dbReference type="ARBA" id="ARBA00006750"/>
    </source>
</evidence>
<dbReference type="GO" id="GO:0031588">
    <property type="term" value="C:nucleotide-activated protein kinase complex"/>
    <property type="evidence" value="ECO:0007669"/>
    <property type="project" value="TreeGrafter"/>
</dbReference>
<dbReference type="RefSeq" id="XP_025362343.1">
    <property type="nucleotide sequence ID" value="XM_025507538.1"/>
</dbReference>
<gene>
    <name evidence="7" type="ORF">BDZ90DRAFT_246160</name>
</gene>
<feature type="region of interest" description="Disordered" evidence="5">
    <location>
        <begin position="410"/>
        <end position="437"/>
    </location>
</feature>
<dbReference type="EMBL" id="KZ819667">
    <property type="protein sequence ID" value="PWN27731.1"/>
    <property type="molecule type" value="Genomic_DNA"/>
</dbReference>
<dbReference type="SUPFAM" id="SSF54631">
    <property type="entry name" value="CBS-domain pair"/>
    <property type="match status" value="2"/>
</dbReference>
<dbReference type="GeneID" id="37029361"/>
<dbReference type="PANTHER" id="PTHR13780">
    <property type="entry name" value="AMP-ACTIVATED PROTEIN KINASE, GAMMA REGULATORY SUBUNIT"/>
    <property type="match status" value="1"/>
</dbReference>
<evidence type="ECO:0000313" key="7">
    <source>
        <dbReference type="EMBL" id="PWN27731.1"/>
    </source>
</evidence>
<dbReference type="Proteomes" id="UP000245884">
    <property type="component" value="Unassembled WGS sequence"/>
</dbReference>
<keyword evidence="8" id="KW-1185">Reference proteome</keyword>
<dbReference type="CDD" id="cd04641">
    <property type="entry name" value="CBS_euAMPK_gamma-like_repeat2"/>
    <property type="match status" value="1"/>
</dbReference>
<evidence type="ECO:0000256" key="5">
    <source>
        <dbReference type="SAM" id="MobiDB-lite"/>
    </source>
</evidence>